<dbReference type="EMBL" id="CP069109">
    <property type="protein sequence ID" value="QSS58889.1"/>
    <property type="molecule type" value="Genomic_DNA"/>
</dbReference>
<accession>A0A8A1LYC2</accession>
<proteinExistence type="predicted"/>
<organism evidence="1 2">
    <name type="scientific">Ajellomyces capsulatus</name>
    <name type="common">Darling's disease fungus</name>
    <name type="synonym">Histoplasma capsulatum</name>
    <dbReference type="NCBI Taxonomy" id="5037"/>
    <lineage>
        <taxon>Eukaryota</taxon>
        <taxon>Fungi</taxon>
        <taxon>Dikarya</taxon>
        <taxon>Ascomycota</taxon>
        <taxon>Pezizomycotina</taxon>
        <taxon>Eurotiomycetes</taxon>
        <taxon>Eurotiomycetidae</taxon>
        <taxon>Onygenales</taxon>
        <taxon>Ajellomycetaceae</taxon>
        <taxon>Histoplasma</taxon>
    </lineage>
</organism>
<protein>
    <submittedName>
        <fullName evidence="1">Uncharacterized protein</fullName>
    </submittedName>
</protein>
<dbReference type="VEuPathDB" id="FungiDB:I7I51_08319"/>
<evidence type="ECO:0000313" key="1">
    <source>
        <dbReference type="EMBL" id="QSS58889.1"/>
    </source>
</evidence>
<sequence>MSKLPNGFPIGMTGGIEHDETGAGSGPVAVCWWLLLTSSGGSGQTPAAGIMGSDHWGDQTTRPNTTQHVKNTIPASTAAKDLGVPLERMRVLGEAQALSRSASQQAQTLGVASGMSTELIRGYEESLRNPGRFFPDAERDWLPAVPPFTNWNGRIQRNTQTSSRNYDDIDGFLACNPRNPKSKNPGLNQNSVRIPLNLVHDQSLPRSNQIQPLAPSLKQATHIPMTLKLRIRFVPHFRSWEIGFSFEWGVESVAPLTRLFAQ</sequence>
<gene>
    <name evidence="1" type="ORF">I7I51_08319</name>
</gene>
<evidence type="ECO:0000313" key="2">
    <source>
        <dbReference type="Proteomes" id="UP000663671"/>
    </source>
</evidence>
<reference evidence="1" key="1">
    <citation type="submission" date="2021-01" db="EMBL/GenBank/DDBJ databases">
        <title>Chromosome-level genome assembly of a human fungal pathogen reveals clustering of transcriptionally co-regulated genes.</title>
        <authorList>
            <person name="Voorhies M."/>
            <person name="Cohen S."/>
            <person name="Shea T.P."/>
            <person name="Petrus S."/>
            <person name="Munoz J.F."/>
            <person name="Poplawski S."/>
            <person name="Goldman W.E."/>
            <person name="Michael T."/>
            <person name="Cuomo C.A."/>
            <person name="Sil A."/>
            <person name="Beyhan S."/>
        </authorList>
    </citation>
    <scope>NUCLEOTIDE SEQUENCE</scope>
    <source>
        <strain evidence="1">WU24</strain>
    </source>
</reference>
<name>A0A8A1LYC2_AJECA</name>
<dbReference type="Proteomes" id="UP000663671">
    <property type="component" value="Chromosome 2"/>
</dbReference>
<dbReference type="AlphaFoldDB" id="A0A8A1LYC2"/>